<dbReference type="Proteomes" id="UP000499080">
    <property type="component" value="Unassembled WGS sequence"/>
</dbReference>
<organism evidence="1 2">
    <name type="scientific">Araneus ventricosus</name>
    <name type="common">Orbweaver spider</name>
    <name type="synonym">Epeira ventricosa</name>
    <dbReference type="NCBI Taxonomy" id="182803"/>
    <lineage>
        <taxon>Eukaryota</taxon>
        <taxon>Metazoa</taxon>
        <taxon>Ecdysozoa</taxon>
        <taxon>Arthropoda</taxon>
        <taxon>Chelicerata</taxon>
        <taxon>Arachnida</taxon>
        <taxon>Araneae</taxon>
        <taxon>Araneomorphae</taxon>
        <taxon>Entelegynae</taxon>
        <taxon>Araneoidea</taxon>
        <taxon>Araneidae</taxon>
        <taxon>Araneus</taxon>
    </lineage>
</organism>
<evidence type="ECO:0008006" key="3">
    <source>
        <dbReference type="Google" id="ProtNLM"/>
    </source>
</evidence>
<dbReference type="Pfam" id="PF05380">
    <property type="entry name" value="Peptidase_A17"/>
    <property type="match status" value="1"/>
</dbReference>
<dbReference type="Gene3D" id="3.10.10.10">
    <property type="entry name" value="HIV Type 1 Reverse Transcriptase, subunit A, domain 1"/>
    <property type="match status" value="1"/>
</dbReference>
<comment type="caution">
    <text evidence="1">The sequence shown here is derived from an EMBL/GenBank/DDBJ whole genome shotgun (WGS) entry which is preliminary data.</text>
</comment>
<evidence type="ECO:0000313" key="1">
    <source>
        <dbReference type="EMBL" id="GBM35800.1"/>
    </source>
</evidence>
<dbReference type="SUPFAM" id="SSF56672">
    <property type="entry name" value="DNA/RNA polymerases"/>
    <property type="match status" value="1"/>
</dbReference>
<dbReference type="AlphaFoldDB" id="A0A4Y2F2Q0"/>
<dbReference type="PANTHER" id="PTHR47331:SF4">
    <property type="entry name" value="PEPTIDASE S1 DOMAIN-CONTAINING PROTEIN"/>
    <property type="match status" value="1"/>
</dbReference>
<dbReference type="GO" id="GO:0071897">
    <property type="term" value="P:DNA biosynthetic process"/>
    <property type="evidence" value="ECO:0007669"/>
    <property type="project" value="UniProtKB-ARBA"/>
</dbReference>
<dbReference type="InterPro" id="IPR008042">
    <property type="entry name" value="Retrotrans_Pao"/>
</dbReference>
<accession>A0A4Y2F2Q0</accession>
<evidence type="ECO:0000313" key="2">
    <source>
        <dbReference type="Proteomes" id="UP000499080"/>
    </source>
</evidence>
<proteinExistence type="predicted"/>
<dbReference type="OrthoDB" id="6122721at2759"/>
<dbReference type="InterPro" id="IPR043502">
    <property type="entry name" value="DNA/RNA_pol_sf"/>
</dbReference>
<sequence>MEEVIEYEEPDLNYYIPHHCVFRPESNSTPLRVVYNASALTSSGKSLNCIQFNGGTIQEDLLSIMLRFRKHKFFFVADIKKMYRMILIDPKQRWLLRILFKAEVNDPVKVYKLCTVTYGTTSAPFLAARSVQQLAIDEGKDVYMDDVLTGADNLIKAKNMQQQLISLCDRGGIELHKWSANNQSLLCDEMKESDYSFTKETKTLGILRKPQPDCFGFNLIIEQSEAYTKRAVLSKIARIFDPLGLLDPIITRAKVFLQKVWLLKLDWGDTLPLKENTEWQSFLNSLKVVNSIIVRRWIPSEQFISVELHGFADASELAYGAVIYEESINSYGDSEVKLLISKYRVAPLKFVTIPRLELCAAILLSKLMRRVLRAPKEEVSKTYFLTDSTIVLSCLERECKDLKTLLLIEYLLFEL</sequence>
<dbReference type="Gene3D" id="3.30.70.270">
    <property type="match status" value="1"/>
</dbReference>
<dbReference type="InterPro" id="IPR043128">
    <property type="entry name" value="Rev_trsase/Diguanyl_cyclase"/>
</dbReference>
<dbReference type="EMBL" id="BGPR01000793">
    <property type="protein sequence ID" value="GBM35800.1"/>
    <property type="molecule type" value="Genomic_DNA"/>
</dbReference>
<name>A0A4Y2F2Q0_ARAVE</name>
<dbReference type="PANTHER" id="PTHR47331">
    <property type="entry name" value="PHD-TYPE DOMAIN-CONTAINING PROTEIN"/>
    <property type="match status" value="1"/>
</dbReference>
<reference evidence="1 2" key="1">
    <citation type="journal article" date="2019" name="Sci. Rep.">
        <title>Orb-weaving spider Araneus ventricosus genome elucidates the spidroin gene catalogue.</title>
        <authorList>
            <person name="Kono N."/>
            <person name="Nakamura H."/>
            <person name="Ohtoshi R."/>
            <person name="Moran D.A.P."/>
            <person name="Shinohara A."/>
            <person name="Yoshida Y."/>
            <person name="Fujiwara M."/>
            <person name="Mori M."/>
            <person name="Tomita M."/>
            <person name="Arakawa K."/>
        </authorList>
    </citation>
    <scope>NUCLEOTIDE SEQUENCE [LARGE SCALE GENOMIC DNA]</scope>
</reference>
<protein>
    <recommendedName>
        <fullName evidence="3">Reverse transcriptase domain-containing protein</fullName>
    </recommendedName>
</protein>
<gene>
    <name evidence="1" type="ORF">AVEN_108987_1</name>
</gene>
<keyword evidence="2" id="KW-1185">Reference proteome</keyword>